<accession>A0AAN9KSQ9</accession>
<dbReference type="PANTHER" id="PTHR11439">
    <property type="entry name" value="GAG-POL-RELATED RETROTRANSPOSON"/>
    <property type="match status" value="1"/>
</dbReference>
<feature type="domain" description="Reverse transcriptase Ty1/copia-type" evidence="2">
    <location>
        <begin position="154"/>
        <end position="188"/>
    </location>
</feature>
<feature type="region of interest" description="Disordered" evidence="1">
    <location>
        <begin position="72"/>
        <end position="91"/>
    </location>
</feature>
<evidence type="ECO:0000259" key="3">
    <source>
        <dbReference type="Pfam" id="PF25597"/>
    </source>
</evidence>
<dbReference type="CDD" id="cd09272">
    <property type="entry name" value="RNase_HI_RT_Ty1"/>
    <property type="match status" value="1"/>
</dbReference>
<dbReference type="Pfam" id="PF25597">
    <property type="entry name" value="SH3_retrovirus"/>
    <property type="match status" value="1"/>
</dbReference>
<dbReference type="Proteomes" id="UP001367508">
    <property type="component" value="Unassembled WGS sequence"/>
</dbReference>
<evidence type="ECO:0000313" key="5">
    <source>
        <dbReference type="Proteomes" id="UP001367508"/>
    </source>
</evidence>
<comment type="caution">
    <text evidence="4">The sequence shown here is derived from an EMBL/GenBank/DDBJ whole genome shotgun (WGS) entry which is preliminary data.</text>
</comment>
<proteinExistence type="predicted"/>
<dbReference type="InterPro" id="IPR057670">
    <property type="entry name" value="SH3_retrovirus"/>
</dbReference>
<reference evidence="4 5" key="1">
    <citation type="submission" date="2024-01" db="EMBL/GenBank/DDBJ databases">
        <title>The genomes of 5 underutilized Papilionoideae crops provide insights into root nodulation and disease resistanc.</title>
        <authorList>
            <person name="Jiang F."/>
        </authorList>
    </citation>
    <scope>NUCLEOTIDE SEQUENCE [LARGE SCALE GENOMIC DNA]</scope>
    <source>
        <strain evidence="4">LVBAO_FW01</strain>
        <tissue evidence="4">Leaves</tissue>
    </source>
</reference>
<gene>
    <name evidence="4" type="ORF">VNO77_31533</name>
</gene>
<dbReference type="PANTHER" id="PTHR11439:SF467">
    <property type="entry name" value="INTEGRASE CATALYTIC DOMAIN-CONTAINING PROTEIN"/>
    <property type="match status" value="1"/>
</dbReference>
<evidence type="ECO:0000259" key="2">
    <source>
        <dbReference type="Pfam" id="PF07727"/>
    </source>
</evidence>
<dbReference type="EMBL" id="JAYMYQ010000007">
    <property type="protein sequence ID" value="KAK7321173.1"/>
    <property type="molecule type" value="Genomic_DNA"/>
</dbReference>
<keyword evidence="5" id="KW-1185">Reference proteome</keyword>
<dbReference type="AlphaFoldDB" id="A0AAN9KSQ9"/>
<sequence length="501" mass="57174">MCVWGCPSKVRVYNPQENKLDPRTISGHFIGYAERYKGYIFHCPSHSIRIMESRNAKFHENDLISGRIGSLSERSELEQSNPQPSTSSHSQTIVVHHTLLVRVHVERPVPRTPQIADDDLVDPIQQMSDIDEHPVEQHVPPKDVDVILRSTRFNLELQQMDVKTAFLNGNLEEEVYMKQPEGFSSSNDMGDASYVIGIKIHRDRHKGVLGLSQEIYINKVLERFWMKDCSPNVAPVVKGDRFNLNQCLKNEFEREQIKNISYASAVGSLIYQSNPGIDHWRAAKKVIRYLQGMKDYMLMYRHSDNLEVIGFSDSNFVGCVDSRKSTSGYIFMLAGGAISWRSAKQTMTNTSTMEAEFISCFEASSHGIWLKSFISGLRLLDSIFRPIKIYCDNSAAMFMTKNNKSEIRSKHIDIKYLAIRERVKDMKVIIEHINTELMLADPLTKGMPPYKFKDHVIIMGLGSILEICKATASVPIPCSQHSNYSSLLIFELFRIGRGLWK</sequence>
<evidence type="ECO:0000256" key="1">
    <source>
        <dbReference type="SAM" id="MobiDB-lite"/>
    </source>
</evidence>
<name>A0AAN9KSQ9_CANGL</name>
<feature type="domain" description="Retroviral polymerase SH3-like" evidence="3">
    <location>
        <begin position="10"/>
        <end position="62"/>
    </location>
</feature>
<protein>
    <recommendedName>
        <fullName evidence="6">Retrovirus-related Pol polyprotein from transposon TNT 1-94</fullName>
    </recommendedName>
</protein>
<organism evidence="4 5">
    <name type="scientific">Canavalia gladiata</name>
    <name type="common">Sword bean</name>
    <name type="synonym">Dolichos gladiatus</name>
    <dbReference type="NCBI Taxonomy" id="3824"/>
    <lineage>
        <taxon>Eukaryota</taxon>
        <taxon>Viridiplantae</taxon>
        <taxon>Streptophyta</taxon>
        <taxon>Embryophyta</taxon>
        <taxon>Tracheophyta</taxon>
        <taxon>Spermatophyta</taxon>
        <taxon>Magnoliopsida</taxon>
        <taxon>eudicotyledons</taxon>
        <taxon>Gunneridae</taxon>
        <taxon>Pentapetalae</taxon>
        <taxon>rosids</taxon>
        <taxon>fabids</taxon>
        <taxon>Fabales</taxon>
        <taxon>Fabaceae</taxon>
        <taxon>Papilionoideae</taxon>
        <taxon>50 kb inversion clade</taxon>
        <taxon>NPAAA clade</taxon>
        <taxon>indigoferoid/millettioid clade</taxon>
        <taxon>Phaseoleae</taxon>
        <taxon>Canavalia</taxon>
    </lineage>
</organism>
<dbReference type="Pfam" id="PF07727">
    <property type="entry name" value="RVT_2"/>
    <property type="match status" value="1"/>
</dbReference>
<feature type="compositionally biased region" description="Polar residues" evidence="1">
    <location>
        <begin position="78"/>
        <end position="91"/>
    </location>
</feature>
<evidence type="ECO:0008006" key="6">
    <source>
        <dbReference type="Google" id="ProtNLM"/>
    </source>
</evidence>
<dbReference type="InterPro" id="IPR013103">
    <property type="entry name" value="RVT_2"/>
</dbReference>
<evidence type="ECO:0000313" key="4">
    <source>
        <dbReference type="EMBL" id="KAK7321173.1"/>
    </source>
</evidence>